<gene>
    <name evidence="11" type="ORF">ACFSBJ_14595</name>
</gene>
<dbReference type="PANTHER" id="PTHR34192:SF10">
    <property type="entry name" value="PLASTOCYANIN MAJOR ISOFORM, CHLOROPLASTIC-RELATED"/>
    <property type="match status" value="1"/>
</dbReference>
<comment type="caution">
    <text evidence="11">The sequence shown here is derived from an EMBL/GenBank/DDBJ whole genome shotgun (WGS) entry which is preliminary data.</text>
</comment>
<name>A0ABD6D241_9EURY</name>
<reference evidence="11 12" key="1">
    <citation type="journal article" date="2019" name="Int. J. Syst. Evol. Microbiol.">
        <title>The Global Catalogue of Microorganisms (GCM) 10K type strain sequencing project: providing services to taxonomists for standard genome sequencing and annotation.</title>
        <authorList>
            <consortium name="The Broad Institute Genomics Platform"/>
            <consortium name="The Broad Institute Genome Sequencing Center for Infectious Disease"/>
            <person name="Wu L."/>
            <person name="Ma J."/>
        </authorList>
    </citation>
    <scope>NUCLEOTIDE SEQUENCE [LARGE SCALE GENOMIC DNA]</scope>
    <source>
        <strain evidence="11 12">CGMCC 1.10594</strain>
    </source>
</reference>
<keyword evidence="3 7" id="KW-0479">Metal-binding</keyword>
<evidence type="ECO:0000256" key="4">
    <source>
        <dbReference type="ARBA" id="ARBA00022982"/>
    </source>
</evidence>
<dbReference type="Gene3D" id="2.60.40.420">
    <property type="entry name" value="Cupredoxins - blue copper proteins"/>
    <property type="match status" value="1"/>
</dbReference>
<accession>A0ABD6D241</accession>
<feature type="binding site" evidence="7">
    <location>
        <position position="147"/>
    </location>
    <ligand>
        <name>Cu cation</name>
        <dbReference type="ChEBI" id="CHEBI:23378"/>
    </ligand>
</feature>
<evidence type="ECO:0000313" key="12">
    <source>
        <dbReference type="Proteomes" id="UP001597075"/>
    </source>
</evidence>
<dbReference type="GO" id="GO:0016020">
    <property type="term" value="C:membrane"/>
    <property type="evidence" value="ECO:0007669"/>
    <property type="project" value="UniProtKB-SubCell"/>
</dbReference>
<feature type="region of interest" description="Disordered" evidence="8">
    <location>
        <begin position="161"/>
        <end position="205"/>
    </location>
</feature>
<comment type="cofactor">
    <cofactor evidence="7">
        <name>Cu(2+)</name>
        <dbReference type="ChEBI" id="CHEBI:29036"/>
    </cofactor>
    <text evidence="7">The crystal structure with reduced Cu(1+) has also been determined.</text>
</comment>
<keyword evidence="5 7" id="KW-0186">Copper</keyword>
<sequence length="258" mass="24987">MSEERDVRLGRRRLLRASAGTVGAGLLGVGATGTVAGQSGPFGGWMSDVSNYEGVVDQTGSGEVTVEVGVEANNGAFGFGPAAIQVDTGTTVVWEWTGQGAQHNVVAEEGGDFESDLAAEAGTTFEQTFDSEGVVKYYCTPHQALGMKGVVVVGDVDTGAEVVSGGGGESGGGGGGESGGSGGGEGGGGSGGESGGGGGENGGNGGSTASQVMSLAVGGSLVAAFLSPIVFGLILMLRNVGGAPDDASAEHGNPSHED</sequence>
<dbReference type="PRINTS" id="PR00157">
    <property type="entry name" value="PLASTOCYANIN"/>
</dbReference>
<comment type="subcellular location">
    <subcellularLocation>
        <location evidence="1">Membrane</location>
    </subcellularLocation>
</comment>
<dbReference type="InterPro" id="IPR000923">
    <property type="entry name" value="BlueCu_1"/>
</dbReference>
<evidence type="ECO:0000313" key="11">
    <source>
        <dbReference type="EMBL" id="MFD1634958.1"/>
    </source>
</evidence>
<keyword evidence="9" id="KW-0812">Transmembrane</keyword>
<organism evidence="11 12">
    <name type="scientific">Haloplanus ruber</name>
    <dbReference type="NCBI Taxonomy" id="869892"/>
    <lineage>
        <taxon>Archaea</taxon>
        <taxon>Methanobacteriati</taxon>
        <taxon>Methanobacteriota</taxon>
        <taxon>Stenosarchaea group</taxon>
        <taxon>Halobacteria</taxon>
        <taxon>Halobacteriales</taxon>
        <taxon>Haloferacaceae</taxon>
        <taxon>Haloplanus</taxon>
    </lineage>
</organism>
<dbReference type="InterPro" id="IPR002387">
    <property type="entry name" value="Plastocyanin"/>
</dbReference>
<dbReference type="InterPro" id="IPR008972">
    <property type="entry name" value="Cupredoxin"/>
</dbReference>
<feature type="compositionally biased region" description="Gly residues" evidence="8">
    <location>
        <begin position="164"/>
        <end position="205"/>
    </location>
</feature>
<dbReference type="RefSeq" id="WP_379824077.1">
    <property type="nucleotide sequence ID" value="NZ_CP187151.1"/>
</dbReference>
<dbReference type="SUPFAM" id="SSF49503">
    <property type="entry name" value="Cupredoxins"/>
    <property type="match status" value="1"/>
</dbReference>
<dbReference type="Proteomes" id="UP001597075">
    <property type="component" value="Unassembled WGS sequence"/>
</dbReference>
<evidence type="ECO:0000259" key="10">
    <source>
        <dbReference type="Pfam" id="PF00127"/>
    </source>
</evidence>
<feature type="binding site" evidence="7">
    <location>
        <position position="139"/>
    </location>
    <ligand>
        <name>Cu cation</name>
        <dbReference type="ChEBI" id="CHEBI:23378"/>
    </ligand>
</feature>
<dbReference type="PANTHER" id="PTHR34192">
    <property type="entry name" value="PLASTOCYANIN MAJOR ISOFORM, CHLOROPLASTIC-RELATED"/>
    <property type="match status" value="1"/>
</dbReference>
<keyword evidence="9" id="KW-1133">Transmembrane helix</keyword>
<proteinExistence type="predicted"/>
<dbReference type="InterPro" id="IPR017533">
    <property type="entry name" value="Halocyanin"/>
</dbReference>
<dbReference type="GO" id="GO:0046872">
    <property type="term" value="F:metal ion binding"/>
    <property type="evidence" value="ECO:0007669"/>
    <property type="project" value="UniProtKB-KW"/>
</dbReference>
<feature type="domain" description="Blue (type 1) copper" evidence="10">
    <location>
        <begin position="67"/>
        <end position="153"/>
    </location>
</feature>
<evidence type="ECO:0000256" key="5">
    <source>
        <dbReference type="ARBA" id="ARBA00023008"/>
    </source>
</evidence>
<feature type="binding site" evidence="7">
    <location>
        <position position="103"/>
    </location>
    <ligand>
        <name>Cu cation</name>
        <dbReference type="ChEBI" id="CHEBI:23378"/>
    </ligand>
</feature>
<evidence type="ECO:0000256" key="7">
    <source>
        <dbReference type="PIRSR" id="PIRSR602387-1"/>
    </source>
</evidence>
<dbReference type="Pfam" id="PF00127">
    <property type="entry name" value="Copper-bind"/>
    <property type="match status" value="1"/>
</dbReference>
<feature type="binding site" evidence="7">
    <location>
        <position position="142"/>
    </location>
    <ligand>
        <name>Cu cation</name>
        <dbReference type="ChEBI" id="CHEBI:23378"/>
    </ligand>
</feature>
<protein>
    <submittedName>
        <fullName evidence="11">Halocyanin domain-containing protein</fullName>
    </submittedName>
</protein>
<keyword evidence="2" id="KW-0813">Transport</keyword>
<evidence type="ECO:0000256" key="2">
    <source>
        <dbReference type="ARBA" id="ARBA00022448"/>
    </source>
</evidence>
<evidence type="ECO:0000256" key="6">
    <source>
        <dbReference type="ARBA" id="ARBA00023136"/>
    </source>
</evidence>
<dbReference type="InterPro" id="IPR006311">
    <property type="entry name" value="TAT_signal"/>
</dbReference>
<dbReference type="NCBIfam" id="TIGR03102">
    <property type="entry name" value="halo_cynanin"/>
    <property type="match status" value="1"/>
</dbReference>
<evidence type="ECO:0000256" key="1">
    <source>
        <dbReference type="ARBA" id="ARBA00004370"/>
    </source>
</evidence>
<keyword evidence="4" id="KW-0249">Electron transport</keyword>
<keyword evidence="12" id="KW-1185">Reference proteome</keyword>
<dbReference type="EMBL" id="JBHUDL010000010">
    <property type="protein sequence ID" value="MFD1634958.1"/>
    <property type="molecule type" value="Genomic_DNA"/>
</dbReference>
<dbReference type="AlphaFoldDB" id="A0ABD6D241"/>
<dbReference type="CDD" id="cd04220">
    <property type="entry name" value="Halocyanin"/>
    <property type="match status" value="1"/>
</dbReference>
<keyword evidence="6 9" id="KW-0472">Membrane</keyword>
<evidence type="ECO:0000256" key="9">
    <source>
        <dbReference type="SAM" id="Phobius"/>
    </source>
</evidence>
<evidence type="ECO:0000256" key="8">
    <source>
        <dbReference type="SAM" id="MobiDB-lite"/>
    </source>
</evidence>
<evidence type="ECO:0000256" key="3">
    <source>
        <dbReference type="ARBA" id="ARBA00022723"/>
    </source>
</evidence>
<dbReference type="PROSITE" id="PS51318">
    <property type="entry name" value="TAT"/>
    <property type="match status" value="1"/>
</dbReference>
<feature type="transmembrane region" description="Helical" evidence="9">
    <location>
        <begin position="215"/>
        <end position="237"/>
    </location>
</feature>